<dbReference type="SUPFAM" id="SSF88946">
    <property type="entry name" value="Sigma2 domain of RNA polymerase sigma factors"/>
    <property type="match status" value="1"/>
</dbReference>
<organism evidence="7 8">
    <name type="scientific">Cellulomonas septica</name>
    <dbReference type="NCBI Taxonomy" id="285080"/>
    <lineage>
        <taxon>Bacteria</taxon>
        <taxon>Bacillati</taxon>
        <taxon>Actinomycetota</taxon>
        <taxon>Actinomycetes</taxon>
        <taxon>Micrococcales</taxon>
        <taxon>Cellulomonadaceae</taxon>
        <taxon>Cellulomonas</taxon>
    </lineage>
</organism>
<comment type="caution">
    <text evidence="7">The sequence shown here is derived from an EMBL/GenBank/DDBJ whole genome shotgun (WGS) entry which is preliminary data.</text>
</comment>
<evidence type="ECO:0000313" key="7">
    <source>
        <dbReference type="EMBL" id="NKY40994.1"/>
    </source>
</evidence>
<evidence type="ECO:0000259" key="5">
    <source>
        <dbReference type="Pfam" id="PF04542"/>
    </source>
</evidence>
<dbReference type="InterPro" id="IPR036388">
    <property type="entry name" value="WH-like_DNA-bd_sf"/>
</dbReference>
<name>A0ABX1K348_9CELL</name>
<dbReference type="PANTHER" id="PTHR43133:SF66">
    <property type="entry name" value="ECF RNA POLYMERASE SIGMA FACTOR SIGK"/>
    <property type="match status" value="1"/>
</dbReference>
<feature type="domain" description="RNA polymerase sigma factor 70 region 4 type 2" evidence="6">
    <location>
        <begin position="166"/>
        <end position="217"/>
    </location>
</feature>
<keyword evidence="3" id="KW-0731">Sigma factor</keyword>
<evidence type="ECO:0000313" key="8">
    <source>
        <dbReference type="Proteomes" id="UP000777774"/>
    </source>
</evidence>
<dbReference type="SUPFAM" id="SSF88659">
    <property type="entry name" value="Sigma3 and sigma4 domains of RNA polymerase sigma factors"/>
    <property type="match status" value="1"/>
</dbReference>
<dbReference type="NCBIfam" id="TIGR02937">
    <property type="entry name" value="sigma70-ECF"/>
    <property type="match status" value="1"/>
</dbReference>
<dbReference type="InterPro" id="IPR013324">
    <property type="entry name" value="RNA_pol_sigma_r3/r4-like"/>
</dbReference>
<dbReference type="NCBIfam" id="NF007228">
    <property type="entry name" value="PRK09646.1"/>
    <property type="match status" value="1"/>
</dbReference>
<dbReference type="Gene3D" id="1.10.10.10">
    <property type="entry name" value="Winged helix-like DNA-binding domain superfamily/Winged helix DNA-binding domain"/>
    <property type="match status" value="1"/>
</dbReference>
<dbReference type="Pfam" id="PF08281">
    <property type="entry name" value="Sigma70_r4_2"/>
    <property type="match status" value="1"/>
</dbReference>
<dbReference type="InterPro" id="IPR013325">
    <property type="entry name" value="RNA_pol_sigma_r2"/>
</dbReference>
<dbReference type="InterPro" id="IPR013249">
    <property type="entry name" value="RNA_pol_sigma70_r4_t2"/>
</dbReference>
<evidence type="ECO:0000259" key="6">
    <source>
        <dbReference type="Pfam" id="PF08281"/>
    </source>
</evidence>
<sequence>MSTLVVCAPPALPSPSAWVAARVRRAHERWGTLTGVTDPARESAADSAQDLMAAVAAGDQTAFASLYDLLSRTVHGTCLGVLRDPDHAAEVAQEVWVEVWRTAARYEAARGSVRTWVTTLAHRRAVDRVRAVQAQRDRDQRVLDESTERPFDVVADDVEHRLEQSAVRDCLGSLTETQRTAVVLAYYGGRTYREVATELDAALPTVKSRIRDGLLRLKDCLGVTA</sequence>
<keyword evidence="2" id="KW-0805">Transcription regulation</keyword>
<dbReference type="PANTHER" id="PTHR43133">
    <property type="entry name" value="RNA POLYMERASE ECF-TYPE SIGMA FACTO"/>
    <property type="match status" value="1"/>
</dbReference>
<keyword evidence="8" id="KW-1185">Reference proteome</keyword>
<evidence type="ECO:0000256" key="4">
    <source>
        <dbReference type="ARBA" id="ARBA00023163"/>
    </source>
</evidence>
<proteinExistence type="inferred from homology"/>
<dbReference type="InterPro" id="IPR007627">
    <property type="entry name" value="RNA_pol_sigma70_r2"/>
</dbReference>
<protein>
    <submittedName>
        <fullName evidence="7">ECF RNA polymerase sigma factor SigK</fullName>
    </submittedName>
</protein>
<comment type="similarity">
    <text evidence="1">Belongs to the sigma-70 factor family. ECF subfamily.</text>
</comment>
<keyword evidence="4" id="KW-0804">Transcription</keyword>
<dbReference type="Proteomes" id="UP000777774">
    <property type="component" value="Unassembled WGS sequence"/>
</dbReference>
<dbReference type="InterPro" id="IPR039425">
    <property type="entry name" value="RNA_pol_sigma-70-like"/>
</dbReference>
<dbReference type="CDD" id="cd06171">
    <property type="entry name" value="Sigma70_r4"/>
    <property type="match status" value="1"/>
</dbReference>
<dbReference type="Pfam" id="PF04542">
    <property type="entry name" value="Sigma70_r2"/>
    <property type="match status" value="1"/>
</dbReference>
<gene>
    <name evidence="7" type="primary">sigK</name>
    <name evidence="7" type="ORF">HGA02_16105</name>
</gene>
<evidence type="ECO:0000256" key="2">
    <source>
        <dbReference type="ARBA" id="ARBA00023015"/>
    </source>
</evidence>
<evidence type="ECO:0000256" key="1">
    <source>
        <dbReference type="ARBA" id="ARBA00010641"/>
    </source>
</evidence>
<dbReference type="Gene3D" id="1.10.1740.10">
    <property type="match status" value="1"/>
</dbReference>
<accession>A0ABX1K348</accession>
<evidence type="ECO:0000256" key="3">
    <source>
        <dbReference type="ARBA" id="ARBA00023082"/>
    </source>
</evidence>
<dbReference type="EMBL" id="JAAXOY010000529">
    <property type="protein sequence ID" value="NKY40994.1"/>
    <property type="molecule type" value="Genomic_DNA"/>
</dbReference>
<dbReference type="InterPro" id="IPR014284">
    <property type="entry name" value="RNA_pol_sigma-70_dom"/>
</dbReference>
<feature type="domain" description="RNA polymerase sigma-70 region 2" evidence="5">
    <location>
        <begin position="66"/>
        <end position="131"/>
    </location>
</feature>
<reference evidence="7 8" key="1">
    <citation type="submission" date="2020-04" db="EMBL/GenBank/DDBJ databases">
        <title>MicrobeNet Type strains.</title>
        <authorList>
            <person name="Nicholson A.C."/>
        </authorList>
    </citation>
    <scope>NUCLEOTIDE SEQUENCE [LARGE SCALE GENOMIC DNA]</scope>
    <source>
        <strain evidence="7 8">ATCC BAA-787</strain>
    </source>
</reference>